<reference evidence="2 3" key="1">
    <citation type="submission" date="2016-04" db="EMBL/GenBank/DDBJ databases">
        <title>Evolutionary innovation and constraint leading to complex multicellularity in the Ascomycota.</title>
        <authorList>
            <person name="Cisse O."/>
            <person name="Nguyen A."/>
            <person name="Hewitt D.A."/>
            <person name="Jedd G."/>
            <person name="Stajich J.E."/>
        </authorList>
    </citation>
    <scope>NUCLEOTIDE SEQUENCE [LARGE SCALE GENOMIC DNA]</scope>
    <source>
        <strain evidence="2 3">DAH-3</strain>
    </source>
</reference>
<feature type="compositionally biased region" description="Acidic residues" evidence="1">
    <location>
        <begin position="45"/>
        <end position="63"/>
    </location>
</feature>
<protein>
    <submittedName>
        <fullName evidence="2">Uncharacterized protein</fullName>
    </submittedName>
</protein>
<feature type="compositionally biased region" description="Basic and acidic residues" evidence="1">
    <location>
        <begin position="129"/>
        <end position="142"/>
    </location>
</feature>
<accession>A0A1U7LKZ8</accession>
<feature type="compositionally biased region" description="Basic and acidic residues" evidence="1">
    <location>
        <begin position="162"/>
        <end position="186"/>
    </location>
</feature>
<feature type="compositionally biased region" description="Low complexity" evidence="1">
    <location>
        <begin position="203"/>
        <end position="227"/>
    </location>
</feature>
<feature type="region of interest" description="Disordered" evidence="1">
    <location>
        <begin position="20"/>
        <end position="186"/>
    </location>
</feature>
<gene>
    <name evidence="2" type="ORF">NEOLI_004896</name>
</gene>
<feature type="compositionally biased region" description="Basic and acidic residues" evidence="1">
    <location>
        <begin position="241"/>
        <end position="251"/>
    </location>
</feature>
<dbReference type="EMBL" id="LXFE01001877">
    <property type="protein sequence ID" value="OLL23324.1"/>
    <property type="molecule type" value="Genomic_DNA"/>
</dbReference>
<feature type="region of interest" description="Disordered" evidence="1">
    <location>
        <begin position="203"/>
        <end position="251"/>
    </location>
</feature>
<dbReference type="AlphaFoldDB" id="A0A1U7LKZ8"/>
<evidence type="ECO:0000313" key="3">
    <source>
        <dbReference type="Proteomes" id="UP000186594"/>
    </source>
</evidence>
<proteinExistence type="predicted"/>
<feature type="compositionally biased region" description="Basic and acidic residues" evidence="1">
    <location>
        <begin position="20"/>
        <end position="31"/>
    </location>
</feature>
<sequence length="251" mass="25828">MQRVCIHRERASRLGVCVAHERTADGNKKAEPVYGGHDVAKDEGGGDDGDDLLEDAEDGEGDDAGAHDEAGGQAGNRRRIRKLGAVQAEGEQDGAQDVEHAGEAVGGPEGRAQQGQGALGGAGEDEEGCEHGGRDVEQRGDGVRGGGRVAQQDLGEGPAQAAEHRGGAGEQEAGEHKVRLGGDHQRDAWISDGAARAAPAEMAAMAAATGARGCSRRNSSANASTNARLEDLHIAASERQQSGERQQRAAL</sequence>
<evidence type="ECO:0000256" key="1">
    <source>
        <dbReference type="SAM" id="MobiDB-lite"/>
    </source>
</evidence>
<name>A0A1U7LKZ8_NEOID</name>
<organism evidence="2 3">
    <name type="scientific">Neolecta irregularis (strain DAH-3)</name>
    <dbReference type="NCBI Taxonomy" id="1198029"/>
    <lineage>
        <taxon>Eukaryota</taxon>
        <taxon>Fungi</taxon>
        <taxon>Dikarya</taxon>
        <taxon>Ascomycota</taxon>
        <taxon>Taphrinomycotina</taxon>
        <taxon>Neolectales</taxon>
        <taxon>Neolectaceae</taxon>
        <taxon>Neolecta</taxon>
    </lineage>
</organism>
<evidence type="ECO:0000313" key="2">
    <source>
        <dbReference type="EMBL" id="OLL23324.1"/>
    </source>
</evidence>
<comment type="caution">
    <text evidence="2">The sequence shown here is derived from an EMBL/GenBank/DDBJ whole genome shotgun (WGS) entry which is preliminary data.</text>
</comment>
<keyword evidence="3" id="KW-1185">Reference proteome</keyword>
<dbReference type="Proteomes" id="UP000186594">
    <property type="component" value="Unassembled WGS sequence"/>
</dbReference>